<name>A0AAN8DT03_CHAGU</name>
<proteinExistence type="predicted"/>
<organism evidence="1 2">
    <name type="scientific">Champsocephalus gunnari</name>
    <name type="common">Mackerel icefish</name>
    <dbReference type="NCBI Taxonomy" id="52237"/>
    <lineage>
        <taxon>Eukaryota</taxon>
        <taxon>Metazoa</taxon>
        <taxon>Chordata</taxon>
        <taxon>Craniata</taxon>
        <taxon>Vertebrata</taxon>
        <taxon>Euteleostomi</taxon>
        <taxon>Actinopterygii</taxon>
        <taxon>Neopterygii</taxon>
        <taxon>Teleostei</taxon>
        <taxon>Neoteleostei</taxon>
        <taxon>Acanthomorphata</taxon>
        <taxon>Eupercaria</taxon>
        <taxon>Perciformes</taxon>
        <taxon>Notothenioidei</taxon>
        <taxon>Channichthyidae</taxon>
        <taxon>Champsocephalus</taxon>
    </lineage>
</organism>
<evidence type="ECO:0000313" key="1">
    <source>
        <dbReference type="EMBL" id="KAK5928157.1"/>
    </source>
</evidence>
<accession>A0AAN8DT03</accession>
<protein>
    <submittedName>
        <fullName evidence="1">Uncharacterized protein</fullName>
    </submittedName>
</protein>
<keyword evidence="2" id="KW-1185">Reference proteome</keyword>
<comment type="caution">
    <text evidence="1">The sequence shown here is derived from an EMBL/GenBank/DDBJ whole genome shotgun (WGS) entry which is preliminary data.</text>
</comment>
<dbReference type="EMBL" id="JAURVH010001518">
    <property type="protein sequence ID" value="KAK5928157.1"/>
    <property type="molecule type" value="Genomic_DNA"/>
</dbReference>
<reference evidence="1 2" key="1">
    <citation type="journal article" date="2023" name="Mol. Biol. Evol.">
        <title>Genomics of Secondarily Temperate Adaptation in the Only Non-Antarctic Icefish.</title>
        <authorList>
            <person name="Rivera-Colon A.G."/>
            <person name="Rayamajhi N."/>
            <person name="Minhas B.F."/>
            <person name="Madrigal G."/>
            <person name="Bilyk K.T."/>
            <person name="Yoon V."/>
            <person name="Hune M."/>
            <person name="Gregory S."/>
            <person name="Cheng C.H.C."/>
            <person name="Catchen J.M."/>
        </authorList>
    </citation>
    <scope>NUCLEOTIDE SEQUENCE [LARGE SCALE GENOMIC DNA]</scope>
    <source>
        <tissue evidence="1">White muscle</tissue>
    </source>
</reference>
<dbReference type="AlphaFoldDB" id="A0AAN8DT03"/>
<dbReference type="Proteomes" id="UP001331515">
    <property type="component" value="Unassembled WGS sequence"/>
</dbReference>
<sequence>MTALTFTINVAIIEYTSCDPVDVSLCGLCFLMMDYWWLTPASPLLSSCRQTGLRDTQMTREEWPARKLILISCWSTWLPLLRPWCLQDLIKG</sequence>
<evidence type="ECO:0000313" key="2">
    <source>
        <dbReference type="Proteomes" id="UP001331515"/>
    </source>
</evidence>
<gene>
    <name evidence="1" type="ORF">CgunFtcFv8_013242</name>
</gene>